<dbReference type="Gene3D" id="3.30.200.20">
    <property type="entry name" value="Phosphorylase Kinase, domain 1"/>
    <property type="match status" value="1"/>
</dbReference>
<evidence type="ECO:0000256" key="5">
    <source>
        <dbReference type="ARBA" id="ARBA00022840"/>
    </source>
</evidence>
<organism evidence="8 9">
    <name type="scientific">candidate division CSSED10-310 bacterium</name>
    <dbReference type="NCBI Taxonomy" id="2855610"/>
    <lineage>
        <taxon>Bacteria</taxon>
        <taxon>Bacteria division CSSED10-310</taxon>
    </lineage>
</organism>
<dbReference type="InterPro" id="IPR000719">
    <property type="entry name" value="Prot_kinase_dom"/>
</dbReference>
<evidence type="ECO:0000256" key="4">
    <source>
        <dbReference type="ARBA" id="ARBA00022777"/>
    </source>
</evidence>
<sequence>MEPHDALFGKSFCWAVLVKFFFINQHAKLCSKKLRIVMIVNGTFLARRFTVRRALGQGGIASIYLATDEILKTEVALKVLHPHLKRQTLVFERFKREVAITRQIQHPGVIRIFDLVETSPGDVFLVMEYLPGGDLKGRILDHGPLSIQEVVRLGLESLAALSAAHRLGIIHRDIKPHNILFDGEDKIRITDFGLARSGTLPGLTTHTQVAGTPEYLAPEMAELHHVDARADLYALGITLYEAVTGQLPFFSNSPYQTIKMQVEQKPKSPQEINAEIPAGLQSVILRALEKDPGDRFQSAEEFSQALETLAVLPPPAKVDLHECPQCRAEVLDVFPYCFACGREPLLLSQAQKGEQKWKVIVTGPGKPADKLSHEQRFQCLGLIKDMNVDPKRLSGKIPRLPFVILDDLEKNDAHELKHRLELLGLEAVALSYQDRALKKSIRGLTIQKIKKMTVRYYAVILGSMGGIWAQVGNLGLYLFLIVGLILMSIPVYCGFRFRLPEVTWTSSRRKPMKTLLALARKLTNPALQSITRRIVGKGAILRQTITQANELPADLKKQALEAIDRNIQNSITWLELAQRVDVLLHKFDEKTLYQKISSLDHQITTATSLEHTDELMKQSFDLRADLEENRSLEQSRELLFDRLLTLSSRLDALAIRLAMISSYQAQNVLQDILHLTTDLQIETDAMDEIERLLRGE</sequence>
<keyword evidence="1 8" id="KW-0723">Serine/threonine-protein kinase</keyword>
<dbReference type="SUPFAM" id="SSF56112">
    <property type="entry name" value="Protein kinase-like (PK-like)"/>
    <property type="match status" value="1"/>
</dbReference>
<dbReference type="PROSITE" id="PS00108">
    <property type="entry name" value="PROTEIN_KINASE_ST"/>
    <property type="match status" value="1"/>
</dbReference>
<keyword evidence="2" id="KW-0808">Transferase</keyword>
<evidence type="ECO:0000256" key="3">
    <source>
        <dbReference type="ARBA" id="ARBA00022741"/>
    </source>
</evidence>
<keyword evidence="5" id="KW-0067">ATP-binding</keyword>
<gene>
    <name evidence="8" type="ORF">ACFL27_14230</name>
</gene>
<keyword evidence="3" id="KW-0547">Nucleotide-binding</keyword>
<dbReference type="InterPro" id="IPR011009">
    <property type="entry name" value="Kinase-like_dom_sf"/>
</dbReference>
<dbReference type="PROSITE" id="PS50011">
    <property type="entry name" value="PROTEIN_KINASE_DOM"/>
    <property type="match status" value="1"/>
</dbReference>
<keyword evidence="9" id="KW-1185">Reference proteome</keyword>
<dbReference type="GO" id="GO:0004674">
    <property type="term" value="F:protein serine/threonine kinase activity"/>
    <property type="evidence" value="ECO:0007669"/>
    <property type="project" value="UniProtKB-KW"/>
</dbReference>
<dbReference type="EMBL" id="JBHPBY010000180">
    <property type="protein sequence ID" value="MFC1851351.1"/>
    <property type="molecule type" value="Genomic_DNA"/>
</dbReference>
<proteinExistence type="predicted"/>
<keyword evidence="6" id="KW-1133">Transmembrane helix</keyword>
<keyword evidence="6" id="KW-0472">Membrane</keyword>
<dbReference type="PANTHER" id="PTHR24350">
    <property type="entry name" value="SERINE/THREONINE-PROTEIN KINASE IAL-RELATED"/>
    <property type="match status" value="1"/>
</dbReference>
<dbReference type="Gene3D" id="1.10.510.10">
    <property type="entry name" value="Transferase(Phosphotransferase) domain 1"/>
    <property type="match status" value="1"/>
</dbReference>
<evidence type="ECO:0000313" key="8">
    <source>
        <dbReference type="EMBL" id="MFC1851351.1"/>
    </source>
</evidence>
<name>A0ABV6YYS8_UNCC1</name>
<dbReference type="InterPro" id="IPR030616">
    <property type="entry name" value="Aur-like"/>
</dbReference>
<evidence type="ECO:0000313" key="9">
    <source>
        <dbReference type="Proteomes" id="UP001594351"/>
    </source>
</evidence>
<accession>A0ABV6YYS8</accession>
<evidence type="ECO:0000256" key="2">
    <source>
        <dbReference type="ARBA" id="ARBA00022679"/>
    </source>
</evidence>
<evidence type="ECO:0000256" key="6">
    <source>
        <dbReference type="SAM" id="Phobius"/>
    </source>
</evidence>
<dbReference type="CDD" id="cd14014">
    <property type="entry name" value="STKc_PknB_like"/>
    <property type="match status" value="1"/>
</dbReference>
<keyword evidence="4 8" id="KW-0418">Kinase</keyword>
<dbReference type="SMART" id="SM00220">
    <property type="entry name" value="S_TKc"/>
    <property type="match status" value="1"/>
</dbReference>
<keyword evidence="6" id="KW-0812">Transmembrane</keyword>
<evidence type="ECO:0000256" key="1">
    <source>
        <dbReference type="ARBA" id="ARBA00022527"/>
    </source>
</evidence>
<protein>
    <submittedName>
        <fullName evidence="8">Serine/threonine protein kinase</fullName>
    </submittedName>
</protein>
<feature type="transmembrane region" description="Helical" evidence="6">
    <location>
        <begin position="477"/>
        <end position="499"/>
    </location>
</feature>
<dbReference type="Proteomes" id="UP001594351">
    <property type="component" value="Unassembled WGS sequence"/>
</dbReference>
<feature type="domain" description="Protein kinase" evidence="7">
    <location>
        <begin position="49"/>
        <end position="309"/>
    </location>
</feature>
<comment type="caution">
    <text evidence="8">The sequence shown here is derived from an EMBL/GenBank/DDBJ whole genome shotgun (WGS) entry which is preliminary data.</text>
</comment>
<dbReference type="Pfam" id="PF00069">
    <property type="entry name" value="Pkinase"/>
    <property type="match status" value="1"/>
</dbReference>
<evidence type="ECO:0000259" key="7">
    <source>
        <dbReference type="PROSITE" id="PS50011"/>
    </source>
</evidence>
<reference evidence="8 9" key="1">
    <citation type="submission" date="2024-09" db="EMBL/GenBank/DDBJ databases">
        <title>Laminarin stimulates single cell rates of sulfate reduction while oxygen inhibits transcriptomic activity in coastal marine sediment.</title>
        <authorList>
            <person name="Lindsay M."/>
            <person name="Orcutt B."/>
            <person name="Emerson D."/>
            <person name="Stepanauskas R."/>
            <person name="D'Angelo T."/>
        </authorList>
    </citation>
    <scope>NUCLEOTIDE SEQUENCE [LARGE SCALE GENOMIC DNA]</scope>
    <source>
        <strain evidence="8">SAG AM-311-K15</strain>
    </source>
</reference>
<dbReference type="InterPro" id="IPR008271">
    <property type="entry name" value="Ser/Thr_kinase_AS"/>
</dbReference>